<dbReference type="PATRIC" id="fig|888809.3.peg.1567"/>
<name>F0I370_STRSA</name>
<accession>F0I370</accession>
<dbReference type="RefSeq" id="WP_002905132.1">
    <property type="nucleotide sequence ID" value="NZ_GL872376.1"/>
</dbReference>
<dbReference type="InterPro" id="IPR005509">
    <property type="entry name" value="AfsA_hotdog_dom"/>
</dbReference>
<dbReference type="AlphaFoldDB" id="F0I370"/>
<evidence type="ECO:0000259" key="1">
    <source>
        <dbReference type="Pfam" id="PF03756"/>
    </source>
</evidence>
<dbReference type="HOGENOM" id="CLU_1093813_0_0_9"/>
<reference evidence="2 3" key="1">
    <citation type="submission" date="2011-02" db="EMBL/GenBank/DDBJ databases">
        <authorList>
            <person name="Muzny D."/>
            <person name="Qin X."/>
            <person name="Deng J."/>
            <person name="Jiang H."/>
            <person name="Liu Y."/>
            <person name="Qu J."/>
            <person name="Song X.-Z."/>
            <person name="Zhang L."/>
            <person name="Thornton R."/>
            <person name="Coyle M."/>
            <person name="Francisco L."/>
            <person name="Jackson L."/>
            <person name="Javaid M."/>
            <person name="Korchina V."/>
            <person name="Kovar C."/>
            <person name="Mata R."/>
            <person name="Mathew T."/>
            <person name="Ngo R."/>
            <person name="Nguyen L."/>
            <person name="Nguyen N."/>
            <person name="Okwuonu G."/>
            <person name="Ongeri F."/>
            <person name="Pham C."/>
            <person name="Simmons D."/>
            <person name="Wilczek-Boney K."/>
            <person name="Hale W."/>
            <person name="Jakkamsetti A."/>
            <person name="Pham P."/>
            <person name="Ruth R."/>
            <person name="San Lucas F."/>
            <person name="Warren J."/>
            <person name="Zhang J."/>
            <person name="Zhao Z."/>
            <person name="Zhou C."/>
            <person name="Zhu D."/>
            <person name="Lee S."/>
            <person name="Bess C."/>
            <person name="Blankenburg K."/>
            <person name="Forbes L."/>
            <person name="Fu Q."/>
            <person name="Gubbala S."/>
            <person name="Hirani K."/>
            <person name="Jayaseelan J.C."/>
            <person name="Lara F."/>
            <person name="Munidasa M."/>
            <person name="Palculict T."/>
            <person name="Patil S."/>
            <person name="Pu L.-L."/>
            <person name="Saada N."/>
            <person name="Tang L."/>
            <person name="Weissenberger G."/>
            <person name="Zhu Y."/>
            <person name="Hemphill L."/>
            <person name="Shang Y."/>
            <person name="Youmans B."/>
            <person name="Ayvaz T."/>
            <person name="Ross M."/>
            <person name="Santibanez J."/>
            <person name="Aqrawi P."/>
            <person name="Gross S."/>
            <person name="Joshi V."/>
            <person name="Fowler G."/>
            <person name="Nazareth L."/>
            <person name="Reid J."/>
            <person name="Worley K."/>
            <person name="Petrosino J."/>
            <person name="Highlander S."/>
            <person name="Gibbs R."/>
        </authorList>
    </citation>
    <scope>NUCLEOTIDE SEQUENCE [LARGE SCALE GENOMIC DNA]</scope>
    <source>
        <strain evidence="2 3">SK72</strain>
    </source>
</reference>
<gene>
    <name evidence="2" type="ORF">HMPREF9381_1610</name>
</gene>
<protein>
    <recommendedName>
        <fullName evidence="1">A-factor biosynthesis hotdog domain-containing protein</fullName>
    </recommendedName>
</protein>
<sequence length="258" mass="29930">MNSVFKNDFTNYFTICKHKKDHVDTLSSQIIILNTITDIELTLLILKENVSVYFPDFENDSEIMTHLYDKKYSDITLENAGTEILFDNILRLSEKIGIPCEVLNDVLFTEIKVDKELVHKVEKNNVMVSKSKRLPNTNVFYLRGFFDTKEIQLDHKAEDHVESIILTEICRQACLSTSAEALSGEEHFIPTEETKVYQSFVTQKTPLIIQVISDKTAKHKGYCVYALYQNGKCCLKGYMTGRIFRNRKSFEHMRHSHE</sequence>
<evidence type="ECO:0000313" key="3">
    <source>
        <dbReference type="Proteomes" id="UP000003332"/>
    </source>
</evidence>
<dbReference type="Proteomes" id="UP000003332">
    <property type="component" value="Unassembled WGS sequence"/>
</dbReference>
<proteinExistence type="predicted"/>
<dbReference type="Pfam" id="PF03756">
    <property type="entry name" value="AfsA"/>
    <property type="match status" value="1"/>
</dbReference>
<evidence type="ECO:0000313" key="2">
    <source>
        <dbReference type="EMBL" id="EGD29129.1"/>
    </source>
</evidence>
<comment type="caution">
    <text evidence="2">The sequence shown here is derived from an EMBL/GenBank/DDBJ whole genome shotgun (WGS) entry which is preliminary data.</text>
</comment>
<dbReference type="EMBL" id="AEXV01000009">
    <property type="protein sequence ID" value="EGD29129.1"/>
    <property type="molecule type" value="Genomic_DNA"/>
</dbReference>
<feature type="domain" description="A-factor biosynthesis hotdog" evidence="1">
    <location>
        <begin position="117"/>
        <end position="242"/>
    </location>
</feature>
<organism evidence="2 3">
    <name type="scientific">Streptococcus sanguinis SK72</name>
    <dbReference type="NCBI Taxonomy" id="888809"/>
    <lineage>
        <taxon>Bacteria</taxon>
        <taxon>Bacillati</taxon>
        <taxon>Bacillota</taxon>
        <taxon>Bacilli</taxon>
        <taxon>Lactobacillales</taxon>
        <taxon>Streptococcaceae</taxon>
        <taxon>Streptococcus</taxon>
    </lineage>
</organism>